<dbReference type="KEGG" id="mcj:MCON_0324"/>
<dbReference type="EMBL" id="CP002565">
    <property type="protein sequence ID" value="AEB67195.1"/>
    <property type="molecule type" value="Genomic_DNA"/>
</dbReference>
<evidence type="ECO:0000313" key="3">
    <source>
        <dbReference type="EMBL" id="AEB67195.1"/>
    </source>
</evidence>
<feature type="compositionally biased region" description="Basic and acidic residues" evidence="1">
    <location>
        <begin position="1"/>
        <end position="16"/>
    </location>
</feature>
<reference evidence="3 4" key="1">
    <citation type="journal article" date="2011" name="J. Bacteriol.">
        <title>Complete genome sequence of Methanosaeta concilii, a specialist in aceticlastic methanogenesis.</title>
        <authorList>
            <person name="Barber R.D."/>
            <person name="Zhang L."/>
            <person name="Harnack M."/>
            <person name="Olson M.V."/>
            <person name="Kaul R."/>
            <person name="Ingram-Smith C."/>
            <person name="Smith K.S."/>
        </authorList>
    </citation>
    <scope>NUCLEOTIDE SEQUENCE [LARGE SCALE GENOMIC DNA]</scope>
    <source>
        <strain evidence="4">ATCC 5969 / DSM 3671 / JCM 10134 / NBRC 103675 / OCM 69 / GP-6</strain>
    </source>
</reference>
<evidence type="ECO:0000313" key="4">
    <source>
        <dbReference type="Proteomes" id="UP000007807"/>
    </source>
</evidence>
<gene>
    <name evidence="3" type="ordered locus">MCON_0324</name>
</gene>
<sequence>MEERPPDETPSEERGPEVMLGEDEPPAERPQERSFLVDLMLLRLARWLRLLGQDVANPESDSDKALLGQAKRENRILVTRDKRLFSSCSAAGVEGILIRSSRICEQILEMAEKGIALRIDPQRCTLCNSSLKEAEGRDGEIWICPNCQRLYWRGSHWKNMEKMLEALRLRKHEREVDKEECKGEHKS</sequence>
<evidence type="ECO:0000256" key="1">
    <source>
        <dbReference type="SAM" id="MobiDB-lite"/>
    </source>
</evidence>
<proteinExistence type="predicted"/>
<dbReference type="GeneID" id="10460091"/>
<dbReference type="STRING" id="990316.MCON_0324"/>
<keyword evidence="4" id="KW-1185">Reference proteome</keyword>
<feature type="region of interest" description="Disordered" evidence="1">
    <location>
        <begin position="1"/>
        <end position="31"/>
    </location>
</feature>
<feature type="domain" description="Mut7-C RNAse" evidence="2">
    <location>
        <begin position="35"/>
        <end position="163"/>
    </location>
</feature>
<dbReference type="PANTHER" id="PTHR39081">
    <property type="entry name" value="MUT7-C DOMAIN-CONTAINING PROTEIN"/>
    <property type="match status" value="1"/>
</dbReference>
<evidence type="ECO:0000259" key="2">
    <source>
        <dbReference type="Pfam" id="PF01927"/>
    </source>
</evidence>
<name>F4BVT5_METSG</name>
<organism evidence="3 4">
    <name type="scientific">Methanothrix soehngenii (strain ATCC 5969 / DSM 3671 / JCM 10134 / NBRC 103675 / OCM 69 / GP-6)</name>
    <name type="common">Methanosaeta concilii</name>
    <dbReference type="NCBI Taxonomy" id="990316"/>
    <lineage>
        <taxon>Archaea</taxon>
        <taxon>Methanobacteriati</taxon>
        <taxon>Methanobacteriota</taxon>
        <taxon>Stenosarchaea group</taxon>
        <taxon>Methanomicrobia</taxon>
        <taxon>Methanotrichales</taxon>
        <taxon>Methanotrichaceae</taxon>
        <taxon>Methanothrix</taxon>
    </lineage>
</organism>
<accession>F4BVT5</accession>
<dbReference type="InterPro" id="IPR002782">
    <property type="entry name" value="Mut7-C_RNAse_dom"/>
</dbReference>
<dbReference type="PANTHER" id="PTHR39081:SF1">
    <property type="entry name" value="MUT7-C RNASE DOMAIN-CONTAINING PROTEIN"/>
    <property type="match status" value="1"/>
</dbReference>
<dbReference type="RefSeq" id="WP_013718257.1">
    <property type="nucleotide sequence ID" value="NC_015416.1"/>
</dbReference>
<dbReference type="InParanoid" id="F4BVT5"/>
<dbReference type="Proteomes" id="UP000007807">
    <property type="component" value="Chromosome"/>
</dbReference>
<protein>
    <recommendedName>
        <fullName evidence="2">Mut7-C RNAse domain-containing protein</fullName>
    </recommendedName>
</protein>
<dbReference type="AlphaFoldDB" id="F4BVT5"/>
<dbReference type="Pfam" id="PF01927">
    <property type="entry name" value="Mut7-C"/>
    <property type="match status" value="1"/>
</dbReference>
<dbReference type="HOGENOM" id="CLU_112469_0_0_2"/>